<dbReference type="RefSeq" id="WP_191007154.1">
    <property type="nucleotide sequence ID" value="NZ_JACXAD010000034.1"/>
</dbReference>
<feature type="transmembrane region" description="Helical" evidence="1">
    <location>
        <begin position="222"/>
        <end position="240"/>
    </location>
</feature>
<dbReference type="InterPro" id="IPR050879">
    <property type="entry name" value="Acyltransferase_3"/>
</dbReference>
<accession>A0A927BG91</accession>
<evidence type="ECO:0000313" key="3">
    <source>
        <dbReference type="EMBL" id="MBD2770346.1"/>
    </source>
</evidence>
<keyword evidence="1" id="KW-0472">Membrane</keyword>
<evidence type="ECO:0000259" key="2">
    <source>
        <dbReference type="Pfam" id="PF01757"/>
    </source>
</evidence>
<feature type="transmembrane region" description="Helical" evidence="1">
    <location>
        <begin position="53"/>
        <end position="72"/>
    </location>
</feature>
<evidence type="ECO:0000256" key="1">
    <source>
        <dbReference type="SAM" id="Phobius"/>
    </source>
</evidence>
<dbReference type="PANTHER" id="PTHR23028:SF53">
    <property type="entry name" value="ACYL_TRANSF_3 DOMAIN-CONTAINING PROTEIN"/>
    <property type="match status" value="1"/>
</dbReference>
<feature type="transmembrane region" description="Helical" evidence="1">
    <location>
        <begin position="92"/>
        <end position="110"/>
    </location>
</feature>
<dbReference type="AlphaFoldDB" id="A0A927BG91"/>
<gene>
    <name evidence="3" type="ORF">IC235_20860</name>
</gene>
<evidence type="ECO:0000313" key="4">
    <source>
        <dbReference type="Proteomes" id="UP000612233"/>
    </source>
</evidence>
<dbReference type="GO" id="GO:0016747">
    <property type="term" value="F:acyltransferase activity, transferring groups other than amino-acyl groups"/>
    <property type="evidence" value="ECO:0007669"/>
    <property type="project" value="InterPro"/>
</dbReference>
<comment type="caution">
    <text evidence="3">The sequence shown here is derived from an EMBL/GenBank/DDBJ whole genome shotgun (WGS) entry which is preliminary data.</text>
</comment>
<feature type="transmembrane region" description="Helical" evidence="1">
    <location>
        <begin position="149"/>
        <end position="171"/>
    </location>
</feature>
<reference evidence="3" key="1">
    <citation type="submission" date="2020-09" db="EMBL/GenBank/DDBJ databases">
        <authorList>
            <person name="Kim M.K."/>
        </authorList>
    </citation>
    <scope>NUCLEOTIDE SEQUENCE</scope>
    <source>
        <strain evidence="3">BT664</strain>
    </source>
</reference>
<dbReference type="GO" id="GO:0009103">
    <property type="term" value="P:lipopolysaccharide biosynthetic process"/>
    <property type="evidence" value="ECO:0007669"/>
    <property type="project" value="TreeGrafter"/>
</dbReference>
<organism evidence="3 4">
    <name type="scientific">Hymenobacter montanus</name>
    <dbReference type="NCBI Taxonomy" id="2771359"/>
    <lineage>
        <taxon>Bacteria</taxon>
        <taxon>Pseudomonadati</taxon>
        <taxon>Bacteroidota</taxon>
        <taxon>Cytophagia</taxon>
        <taxon>Cytophagales</taxon>
        <taxon>Hymenobacteraceae</taxon>
        <taxon>Hymenobacter</taxon>
    </lineage>
</organism>
<keyword evidence="1" id="KW-1133">Transmembrane helix</keyword>
<sequence>MEPELHKAPSRFYEIDLLRFLAALAVLIFHYTYRAWAEHDFSPVRYPELGRVTRYGFLGVQLFFIISGYVVLLSAHGKTVQQFFISRVKRLYPAFWVACPLTFVVVRLWGPVPGTVGWSTSLDVNIRELVLNLTMLHSFMGIEDLDSSYWSLAPEICFYFLITLVISWNLYHSLPWMLALWLAYSAFSGPTSGMFAFTYLFQPTHAPFFVAGMVFYMLQNNWFNRWTLYGLLVGAFLLALRSVRAEIAGLHIFFRDPNFSFTVAAAAVTLFFGVFLLIINRVINFERYTWLGHLGALTYPLYLVHGSIGFVIYQRVGDRLDKYVLFGLLVLLMLSLAYAIHLIEKRYSKLLGDQTAKLLAYLSGKKDLQPTVASLNR</sequence>
<keyword evidence="1" id="KW-0812">Transmembrane</keyword>
<feature type="domain" description="Acyltransferase 3" evidence="2">
    <location>
        <begin position="13"/>
        <end position="340"/>
    </location>
</feature>
<name>A0A927BG91_9BACT</name>
<dbReference type="InterPro" id="IPR002656">
    <property type="entry name" value="Acyl_transf_3_dom"/>
</dbReference>
<feature type="transmembrane region" description="Helical" evidence="1">
    <location>
        <begin position="323"/>
        <end position="343"/>
    </location>
</feature>
<feature type="transmembrane region" description="Helical" evidence="1">
    <location>
        <begin position="178"/>
        <end position="202"/>
    </location>
</feature>
<feature type="transmembrane region" description="Helical" evidence="1">
    <location>
        <begin position="261"/>
        <end position="279"/>
    </location>
</feature>
<keyword evidence="4" id="KW-1185">Reference proteome</keyword>
<dbReference type="EMBL" id="JACXAD010000034">
    <property type="protein sequence ID" value="MBD2770346.1"/>
    <property type="molecule type" value="Genomic_DNA"/>
</dbReference>
<dbReference type="Proteomes" id="UP000612233">
    <property type="component" value="Unassembled WGS sequence"/>
</dbReference>
<feature type="transmembrane region" description="Helical" evidence="1">
    <location>
        <begin position="299"/>
        <end position="316"/>
    </location>
</feature>
<keyword evidence="3" id="KW-0808">Transferase</keyword>
<protein>
    <submittedName>
        <fullName evidence="3">Acyltransferase</fullName>
    </submittedName>
</protein>
<feature type="transmembrane region" description="Helical" evidence="1">
    <location>
        <begin position="12"/>
        <end position="33"/>
    </location>
</feature>
<dbReference type="GO" id="GO:0016020">
    <property type="term" value="C:membrane"/>
    <property type="evidence" value="ECO:0007669"/>
    <property type="project" value="TreeGrafter"/>
</dbReference>
<proteinExistence type="predicted"/>
<keyword evidence="3" id="KW-0012">Acyltransferase</keyword>
<dbReference type="Pfam" id="PF01757">
    <property type="entry name" value="Acyl_transf_3"/>
    <property type="match status" value="1"/>
</dbReference>
<dbReference type="PANTHER" id="PTHR23028">
    <property type="entry name" value="ACETYLTRANSFERASE"/>
    <property type="match status" value="1"/>
</dbReference>